<comment type="caution">
    <text evidence="4">The sequence shown here is derived from an EMBL/GenBank/DDBJ whole genome shotgun (WGS) entry which is preliminary data.</text>
</comment>
<name>A0A4Z1EYK5_9HELO</name>
<proteinExistence type="predicted"/>
<organism evidence="4 5">
    <name type="scientific">Botrytis tulipae</name>
    <dbReference type="NCBI Taxonomy" id="87230"/>
    <lineage>
        <taxon>Eukaryota</taxon>
        <taxon>Fungi</taxon>
        <taxon>Dikarya</taxon>
        <taxon>Ascomycota</taxon>
        <taxon>Pezizomycotina</taxon>
        <taxon>Leotiomycetes</taxon>
        <taxon>Helotiales</taxon>
        <taxon>Sclerotiniaceae</taxon>
        <taxon>Botrytis</taxon>
    </lineage>
</organism>
<dbReference type="GO" id="GO:0043295">
    <property type="term" value="F:glutathione binding"/>
    <property type="evidence" value="ECO:0007669"/>
    <property type="project" value="TreeGrafter"/>
</dbReference>
<dbReference type="PROSITE" id="PS50404">
    <property type="entry name" value="GST_NTER"/>
    <property type="match status" value="1"/>
</dbReference>
<dbReference type="InterPro" id="IPR004045">
    <property type="entry name" value="Glutathione_S-Trfase_N"/>
</dbReference>
<dbReference type="Proteomes" id="UP000297777">
    <property type="component" value="Unassembled WGS sequence"/>
</dbReference>
<evidence type="ECO:0000256" key="1">
    <source>
        <dbReference type="ARBA" id="ARBA00012452"/>
    </source>
</evidence>
<dbReference type="OrthoDB" id="249703at2759"/>
<dbReference type="EMBL" id="PQXH01000018">
    <property type="protein sequence ID" value="TGO17354.1"/>
    <property type="molecule type" value="Genomic_DNA"/>
</dbReference>
<reference evidence="4 5" key="1">
    <citation type="submission" date="2017-12" db="EMBL/GenBank/DDBJ databases">
        <title>Comparative genomics of Botrytis spp.</title>
        <authorList>
            <person name="Valero-Jimenez C.A."/>
            <person name="Tapia P."/>
            <person name="Veloso J."/>
            <person name="Silva-Moreno E."/>
            <person name="Staats M."/>
            <person name="Valdes J.H."/>
            <person name="Van Kan J.A.L."/>
        </authorList>
    </citation>
    <scope>NUCLEOTIDE SEQUENCE [LARGE SCALE GENOMIC DNA]</scope>
    <source>
        <strain evidence="4 5">Bt9001</strain>
    </source>
</reference>
<gene>
    <name evidence="4" type="ORF">BTUL_0018g00210</name>
</gene>
<evidence type="ECO:0000313" key="5">
    <source>
        <dbReference type="Proteomes" id="UP000297777"/>
    </source>
</evidence>
<dbReference type="Pfam" id="PF02798">
    <property type="entry name" value="GST_N"/>
    <property type="match status" value="1"/>
</dbReference>
<dbReference type="InterPro" id="IPR036249">
    <property type="entry name" value="Thioredoxin-like_sf"/>
</dbReference>
<dbReference type="FunFam" id="3.40.30.10:FF:000039">
    <property type="entry name" value="Glutathione S-transferase domain"/>
    <property type="match status" value="1"/>
</dbReference>
<dbReference type="AlphaFoldDB" id="A0A4Z1EYK5"/>
<dbReference type="GO" id="GO:0006749">
    <property type="term" value="P:glutathione metabolic process"/>
    <property type="evidence" value="ECO:0007669"/>
    <property type="project" value="TreeGrafter"/>
</dbReference>
<dbReference type="EC" id="2.5.1.18" evidence="1"/>
<dbReference type="PANTHER" id="PTHR43900:SF3">
    <property type="entry name" value="GLUTATHIONE S-TRANSFERASE RHO"/>
    <property type="match status" value="1"/>
</dbReference>
<evidence type="ECO:0000256" key="2">
    <source>
        <dbReference type="ARBA" id="ARBA00022679"/>
    </source>
</evidence>
<dbReference type="PANTHER" id="PTHR43900">
    <property type="entry name" value="GLUTATHIONE S-TRANSFERASE RHO"/>
    <property type="match status" value="1"/>
</dbReference>
<dbReference type="SUPFAM" id="SSF52833">
    <property type="entry name" value="Thioredoxin-like"/>
    <property type="match status" value="1"/>
</dbReference>
<evidence type="ECO:0000259" key="3">
    <source>
        <dbReference type="PROSITE" id="PS50404"/>
    </source>
</evidence>
<dbReference type="Gene3D" id="3.40.30.10">
    <property type="entry name" value="Glutaredoxin"/>
    <property type="match status" value="1"/>
</dbReference>
<keyword evidence="2" id="KW-0808">Transferase</keyword>
<protein>
    <recommendedName>
        <fullName evidence="1">glutathione transferase</fullName>
        <ecNumber evidence="1">2.5.1.18</ecNumber>
    </recommendedName>
</protein>
<feature type="domain" description="GST N-terminal" evidence="3">
    <location>
        <begin position="1"/>
        <end position="81"/>
    </location>
</feature>
<evidence type="ECO:0000313" key="4">
    <source>
        <dbReference type="EMBL" id="TGO17354.1"/>
    </source>
</evidence>
<dbReference type="GO" id="GO:0004364">
    <property type="term" value="F:glutathione transferase activity"/>
    <property type="evidence" value="ECO:0007669"/>
    <property type="project" value="UniProtKB-EC"/>
</dbReference>
<accession>A0A4Z1EYK5</accession>
<dbReference type="GO" id="GO:0005737">
    <property type="term" value="C:cytoplasm"/>
    <property type="evidence" value="ECO:0007669"/>
    <property type="project" value="TreeGrafter"/>
</dbReference>
<keyword evidence="5" id="KW-1185">Reference proteome</keyword>
<sequence>MVLRLYGSAMSTSRVLVTIPEKELPYYERIFVDIAEGEQKTNEFKKLQPFGKVPVLEDDGSFMFESRAICRYLAKKACARFEEACSIEQNHFAIAAETIGTELIIKP</sequence>